<dbReference type="AlphaFoldDB" id="A0A2H0NBF7"/>
<proteinExistence type="predicted"/>
<evidence type="ECO:0000313" key="2">
    <source>
        <dbReference type="EMBL" id="PIR06223.1"/>
    </source>
</evidence>
<feature type="domain" description="TraC-like" evidence="1">
    <location>
        <begin position="36"/>
        <end position="207"/>
    </location>
</feature>
<organism evidence="2 3">
    <name type="scientific">Candidatus Jorgensenbacteria bacterium CG11_big_fil_rev_8_21_14_0_20_38_23</name>
    <dbReference type="NCBI Taxonomy" id="1974594"/>
    <lineage>
        <taxon>Bacteria</taxon>
        <taxon>Candidatus Joergenseniibacteriota</taxon>
    </lineage>
</organism>
<protein>
    <recommendedName>
        <fullName evidence="1">TraC-like domain-containing protein</fullName>
    </recommendedName>
</protein>
<evidence type="ECO:0000259" key="1">
    <source>
        <dbReference type="Pfam" id="PF26593"/>
    </source>
</evidence>
<gene>
    <name evidence="2" type="ORF">COV54_03145</name>
</gene>
<dbReference type="InterPro" id="IPR058596">
    <property type="entry name" value="TraC-like_dom"/>
</dbReference>
<dbReference type="Proteomes" id="UP000228867">
    <property type="component" value="Unassembled WGS sequence"/>
</dbReference>
<comment type="caution">
    <text evidence="2">The sequence shown here is derived from an EMBL/GenBank/DDBJ whole genome shotgun (WGS) entry which is preliminary data.</text>
</comment>
<evidence type="ECO:0000313" key="3">
    <source>
        <dbReference type="Proteomes" id="UP000228867"/>
    </source>
</evidence>
<name>A0A2H0NBF7_9BACT</name>
<dbReference type="Pfam" id="PF26593">
    <property type="entry name" value="TraC-like"/>
    <property type="match status" value="1"/>
</dbReference>
<sequence length="227" mass="25900">MNSSQPSTQQFVEVKEIRDSVVYLKGGGLRQILITSGINFDLKSETEQNLITSGFQNFLNMLDFPIQFFIHSRKINIENYLQKMAEFKEKEPNELLKIQLDEYVNFIRTFVEQNAIITKKFFVVVTYDASPINIQAAGGFGGGGLSGLFQFIKKKKTSQPNTELTSSQSLQQLSERTDQVLSALNQIGLKAAILNDEELIELFYNLYNPQLTERKISLPERSEKNKE</sequence>
<accession>A0A2H0NBF7</accession>
<dbReference type="EMBL" id="PCWR01000062">
    <property type="protein sequence ID" value="PIR06223.1"/>
    <property type="molecule type" value="Genomic_DNA"/>
</dbReference>
<reference evidence="2 3" key="1">
    <citation type="submission" date="2017-09" db="EMBL/GenBank/DDBJ databases">
        <title>Depth-based differentiation of microbial function through sediment-hosted aquifers and enrichment of novel symbionts in the deep terrestrial subsurface.</title>
        <authorList>
            <person name="Probst A.J."/>
            <person name="Ladd B."/>
            <person name="Jarett J.K."/>
            <person name="Geller-Mcgrath D.E."/>
            <person name="Sieber C.M."/>
            <person name="Emerson J.B."/>
            <person name="Anantharaman K."/>
            <person name="Thomas B.C."/>
            <person name="Malmstrom R."/>
            <person name="Stieglmeier M."/>
            <person name="Klingl A."/>
            <person name="Woyke T."/>
            <person name="Ryan C.M."/>
            <person name="Banfield J.F."/>
        </authorList>
    </citation>
    <scope>NUCLEOTIDE SEQUENCE [LARGE SCALE GENOMIC DNA]</scope>
    <source>
        <strain evidence="2">CG11_big_fil_rev_8_21_14_0_20_38_23</strain>
    </source>
</reference>